<dbReference type="PROSITE" id="PS51257">
    <property type="entry name" value="PROKAR_LIPOPROTEIN"/>
    <property type="match status" value="1"/>
</dbReference>
<protein>
    <submittedName>
        <fullName evidence="3">Curli production assembly/transport component CsgG family protein</fullName>
    </submittedName>
</protein>
<dbReference type="Pfam" id="PF03783">
    <property type="entry name" value="CsgG"/>
    <property type="match status" value="1"/>
</dbReference>
<dbReference type="EMBL" id="CP013232">
    <property type="protein sequence ID" value="AMO96146.1"/>
    <property type="molecule type" value="Genomic_DNA"/>
</dbReference>
<keyword evidence="2" id="KW-0732">Signal</keyword>
<evidence type="ECO:0000256" key="2">
    <source>
        <dbReference type="SAM" id="SignalP"/>
    </source>
</evidence>
<reference evidence="3 4" key="1">
    <citation type="submission" date="2015-11" db="EMBL/GenBank/DDBJ databases">
        <title>Exploring the genomic traits of fungus-feeding bacterial genus Collimonas.</title>
        <authorList>
            <person name="Song C."/>
            <person name="Schmidt R."/>
            <person name="de Jager V."/>
            <person name="Krzyzanowska D."/>
            <person name="Jongedijk E."/>
            <person name="Cankar K."/>
            <person name="Beekwilder J."/>
            <person name="van Veen A."/>
            <person name="de Boer W."/>
            <person name="van Veen J.A."/>
            <person name="Garbeva P."/>
        </authorList>
    </citation>
    <scope>NUCLEOTIDE SEQUENCE [LARGE SCALE GENOMIC DNA]</scope>
    <source>
        <strain evidence="3 4">Ter6</strain>
    </source>
</reference>
<evidence type="ECO:0000313" key="3">
    <source>
        <dbReference type="EMBL" id="AMO96146.1"/>
    </source>
</evidence>
<feature type="region of interest" description="Disordered" evidence="1">
    <location>
        <begin position="269"/>
        <end position="295"/>
    </location>
</feature>
<organism evidence="3">
    <name type="scientific">Collimonas fungivorans</name>
    <dbReference type="NCBI Taxonomy" id="158899"/>
    <lineage>
        <taxon>Bacteria</taxon>
        <taxon>Pseudomonadati</taxon>
        <taxon>Pseudomonadota</taxon>
        <taxon>Betaproteobacteria</taxon>
        <taxon>Burkholderiales</taxon>
        <taxon>Oxalobacteraceae</taxon>
        <taxon>Collimonas</taxon>
    </lineage>
</organism>
<dbReference type="AlphaFoldDB" id="A0A127PEB9"/>
<dbReference type="GO" id="GO:0030288">
    <property type="term" value="C:outer membrane-bounded periplasmic space"/>
    <property type="evidence" value="ECO:0007669"/>
    <property type="project" value="InterPro"/>
</dbReference>
<dbReference type="Proteomes" id="UP000072421">
    <property type="component" value="Chromosome"/>
</dbReference>
<proteinExistence type="predicted"/>
<name>A0A127PEB9_9BURK</name>
<dbReference type="PATRIC" id="fig|158899.10.peg.3491"/>
<evidence type="ECO:0000256" key="1">
    <source>
        <dbReference type="SAM" id="MobiDB-lite"/>
    </source>
</evidence>
<dbReference type="OrthoDB" id="6658595at2"/>
<gene>
    <name evidence="3" type="ORF">CFter6_3513</name>
</gene>
<accession>A0A127PEB9</accession>
<sequence length="295" mass="29525">MSNHRLLRILPACLTGAVLLSACSTMDVGNTGAKTAATGSAGGATAVNANATLEHCDRSLGTIAIIEDTTAPWYGVLTGQYKLGSTVPVLKLLVQQSNCFVVVERGRGMTAMMGERALQQSGELRNNSNFGKGKMVSADYGLNPSITFSNNNAGGAGASVAGLFGGLGGVVAGLAGNINSKEASTLLNLIDNRSGVQVAAAEGSAKSTDFGALGKLLGNSAGGSAGGYSNTAEGKVIVAAFTDSYNNIVRAVKNYHAQSVAGGLGTGGQLAVQGDGDNGTPGPSKKKTAKRSAPQ</sequence>
<dbReference type="InterPro" id="IPR005534">
    <property type="entry name" value="Curli_assmbl/transp-comp_CsgG"/>
</dbReference>
<evidence type="ECO:0000313" key="4">
    <source>
        <dbReference type="Proteomes" id="UP000072421"/>
    </source>
</evidence>
<feature type="compositionally biased region" description="Basic residues" evidence="1">
    <location>
        <begin position="284"/>
        <end position="295"/>
    </location>
</feature>
<feature type="signal peptide" evidence="2">
    <location>
        <begin position="1"/>
        <end position="22"/>
    </location>
</feature>
<feature type="chain" id="PRO_5007276898" evidence="2">
    <location>
        <begin position="23"/>
        <end position="295"/>
    </location>
</feature>
<dbReference type="RefSeq" id="WP_061540789.1">
    <property type="nucleotide sequence ID" value="NZ_CP013232.1"/>
</dbReference>